<evidence type="ECO:0000313" key="1">
    <source>
        <dbReference type="EMBL" id="CAE8581887.1"/>
    </source>
</evidence>
<comment type="caution">
    <text evidence="1">The sequence shown here is derived from an EMBL/GenBank/DDBJ whole genome shotgun (WGS) entry which is preliminary data.</text>
</comment>
<sequence>MPVSSKIKQVMLEALAVRCQRLEQQTSTLLDDDQLHIAVPAEPRTGLFSAMADQDLGAEVLLSSVHRINGVLSPKALLFLRTSAFGTEIQTSDNPPWIELGSTTLAITPEGIGLKHGWSSSWTICKDFVVEAALDTGDWHELLRCVDRPLSSSGEIFAIREEQHGGKWFNRFRIRMTGPTYEWLLGLTFLGEREAPQTQTCLPCLSRQSRRIRD</sequence>
<proteinExistence type="predicted"/>
<dbReference type="AlphaFoldDB" id="A0A813D6W4"/>
<reference evidence="1" key="1">
    <citation type="submission" date="2021-02" db="EMBL/GenBank/DDBJ databases">
        <authorList>
            <person name="Dougan E. K."/>
            <person name="Rhodes N."/>
            <person name="Thang M."/>
            <person name="Chan C."/>
        </authorList>
    </citation>
    <scope>NUCLEOTIDE SEQUENCE</scope>
</reference>
<dbReference type="EMBL" id="CAJNNV010000222">
    <property type="protein sequence ID" value="CAE8581887.1"/>
    <property type="molecule type" value="Genomic_DNA"/>
</dbReference>
<protein>
    <submittedName>
        <fullName evidence="1">Uncharacterized protein</fullName>
    </submittedName>
</protein>
<accession>A0A813D6W4</accession>
<evidence type="ECO:0000313" key="2">
    <source>
        <dbReference type="Proteomes" id="UP000654075"/>
    </source>
</evidence>
<gene>
    <name evidence="1" type="ORF">PGLA1383_LOCUS897</name>
</gene>
<organism evidence="1 2">
    <name type="scientific">Polarella glacialis</name>
    <name type="common">Dinoflagellate</name>
    <dbReference type="NCBI Taxonomy" id="89957"/>
    <lineage>
        <taxon>Eukaryota</taxon>
        <taxon>Sar</taxon>
        <taxon>Alveolata</taxon>
        <taxon>Dinophyceae</taxon>
        <taxon>Suessiales</taxon>
        <taxon>Suessiaceae</taxon>
        <taxon>Polarella</taxon>
    </lineage>
</organism>
<keyword evidence="2" id="KW-1185">Reference proteome</keyword>
<name>A0A813D6W4_POLGL</name>
<dbReference type="Proteomes" id="UP000654075">
    <property type="component" value="Unassembled WGS sequence"/>
</dbReference>